<keyword evidence="3" id="KW-0143">Chaperone</keyword>
<evidence type="ECO:0000313" key="5">
    <source>
        <dbReference type="Proteomes" id="UP000028401"/>
    </source>
</evidence>
<dbReference type="Pfam" id="PF13083">
    <property type="entry name" value="KH_KhpA-B"/>
    <property type="match status" value="1"/>
</dbReference>
<evidence type="ECO:0000256" key="3">
    <source>
        <dbReference type="HAMAP-Rule" id="MF_00088"/>
    </source>
</evidence>
<comment type="subcellular location">
    <subcellularLocation>
        <location evidence="3">Cytoplasm</location>
    </subcellularLocation>
</comment>
<name>A0A084ACN9_LACLC</name>
<evidence type="ECO:0000313" key="4">
    <source>
        <dbReference type="EMBL" id="KEY63068.1"/>
    </source>
</evidence>
<dbReference type="PANTHER" id="PTHR34654">
    <property type="entry name" value="UPF0109 PROTEIN SCO5592"/>
    <property type="match status" value="1"/>
</dbReference>
<dbReference type="GO" id="GO:0009252">
    <property type="term" value="P:peptidoglycan biosynthetic process"/>
    <property type="evidence" value="ECO:0007669"/>
    <property type="project" value="UniProtKB-UniRule"/>
</dbReference>
<reference evidence="4 5" key="1">
    <citation type="submission" date="2014-06" db="EMBL/GenBank/DDBJ databases">
        <title>Draft genome sequence of the putrescine producing strain Lactococcus lactis subsp cremoris GE214.</title>
        <authorList>
            <person name="Ladero V."/>
            <person name="Linares D.M."/>
            <person name="del Rio B."/>
            <person name="Mayo B."/>
            <person name="Martin M.C."/>
            <person name="Fernandez M."/>
            <person name="Alvarez M.A."/>
        </authorList>
    </citation>
    <scope>NUCLEOTIDE SEQUENCE [LARGE SCALE GENOMIC DNA]</scope>
    <source>
        <strain evidence="4 5">GE214</strain>
    </source>
</reference>
<dbReference type="InterPro" id="IPR020627">
    <property type="entry name" value="KhpA"/>
</dbReference>
<dbReference type="AlphaFoldDB" id="A0A084ACN9"/>
<dbReference type="Gene3D" id="3.30.300.20">
    <property type="match status" value="1"/>
</dbReference>
<dbReference type="HAMAP" id="MF_00088">
    <property type="entry name" value="KhpA"/>
    <property type="match status" value="1"/>
</dbReference>
<dbReference type="PANTHER" id="PTHR34654:SF1">
    <property type="entry name" value="RNA-BINDING PROTEIN KHPA"/>
    <property type="match status" value="1"/>
</dbReference>
<keyword evidence="1 3" id="KW-0963">Cytoplasm</keyword>
<keyword evidence="3" id="KW-0961">Cell wall biogenesis/degradation</keyword>
<dbReference type="GO" id="GO:0005737">
    <property type="term" value="C:cytoplasm"/>
    <property type="evidence" value="ECO:0007669"/>
    <property type="project" value="UniProtKB-SubCell"/>
</dbReference>
<protein>
    <recommendedName>
        <fullName evidence="3">RNA-binding protein KhpA</fullName>
    </recommendedName>
    <alternativeName>
        <fullName evidence="3">KH-domain protein A</fullName>
    </alternativeName>
</protein>
<evidence type="ECO:0000256" key="1">
    <source>
        <dbReference type="ARBA" id="ARBA00022490"/>
    </source>
</evidence>
<keyword evidence="3" id="KW-0133">Cell shape</keyword>
<dbReference type="GO" id="GO:0003723">
    <property type="term" value="F:RNA binding"/>
    <property type="evidence" value="ECO:0007669"/>
    <property type="project" value="UniProtKB-UniRule"/>
</dbReference>
<dbReference type="GeneID" id="61109810"/>
<gene>
    <name evidence="3" type="primary">khpA</name>
    <name evidence="4" type="ORF">U725_00747</name>
</gene>
<dbReference type="RefSeq" id="WP_011676598.1">
    <property type="nucleotide sequence ID" value="NZ_AZSI01000014.1"/>
</dbReference>
<organism evidence="4 5">
    <name type="scientific">Lactococcus cremoris subsp. cremoris GE214</name>
    <dbReference type="NCBI Taxonomy" id="1415168"/>
    <lineage>
        <taxon>Bacteria</taxon>
        <taxon>Bacillati</taxon>
        <taxon>Bacillota</taxon>
        <taxon>Bacilli</taxon>
        <taxon>Lactobacillales</taxon>
        <taxon>Streptococcaceae</taxon>
        <taxon>Lactococcus</taxon>
        <taxon>Lactococcus cremoris subsp. cremoris</taxon>
    </lineage>
</organism>
<comment type="subunit">
    <text evidence="3">Forms a complex with KhpB.</text>
</comment>
<accession>A0A084ACN9</accession>
<keyword evidence="2 3" id="KW-0694">RNA-binding</keyword>
<dbReference type="EMBL" id="AZSI01000014">
    <property type="protein sequence ID" value="KEY63068.1"/>
    <property type="molecule type" value="Genomic_DNA"/>
</dbReference>
<dbReference type="GO" id="GO:0008360">
    <property type="term" value="P:regulation of cell shape"/>
    <property type="evidence" value="ECO:0007669"/>
    <property type="project" value="UniProtKB-KW"/>
</dbReference>
<comment type="similarity">
    <text evidence="3">Belongs to the KhpA RNA-binding protein family.</text>
</comment>
<dbReference type="PATRIC" id="fig|1415168.3.peg.792"/>
<comment type="caution">
    <text evidence="4">The sequence shown here is derived from an EMBL/GenBank/DDBJ whole genome shotgun (WGS) entry which is preliminary data.</text>
</comment>
<sequence length="79" mass="9004">MQKDVKELVLTIVKPLVTQPDEVSLEIIEGEEFMEYHLKVADGDIGRIIGRQGRIIQAIRTVVYFVPVEGKKVRLLVDQ</sequence>
<dbReference type="Proteomes" id="UP000028401">
    <property type="component" value="Unassembled WGS sequence"/>
</dbReference>
<comment type="function">
    <text evidence="3">A probable RNA chaperone. Forms a complex with KhpB which binds to cellular RNA and controls its expression. Plays a role in peptidoglycan (PG) homeostasis and cell length regulation.</text>
</comment>
<dbReference type="GO" id="GO:0071555">
    <property type="term" value="P:cell wall organization"/>
    <property type="evidence" value="ECO:0007669"/>
    <property type="project" value="UniProtKB-KW"/>
</dbReference>
<dbReference type="SUPFAM" id="SSF54814">
    <property type="entry name" value="Prokaryotic type KH domain (KH-domain type II)"/>
    <property type="match status" value="1"/>
</dbReference>
<dbReference type="InterPro" id="IPR009019">
    <property type="entry name" value="KH_sf_prok-type"/>
</dbReference>
<proteinExistence type="inferred from homology"/>
<dbReference type="CDD" id="cd22533">
    <property type="entry name" value="KH-II_YlqC-like"/>
    <property type="match status" value="1"/>
</dbReference>
<evidence type="ECO:0000256" key="2">
    <source>
        <dbReference type="ARBA" id="ARBA00022884"/>
    </source>
</evidence>
<dbReference type="InterPro" id="IPR015946">
    <property type="entry name" value="KH_dom-like_a/b"/>
</dbReference>